<dbReference type="GeneTree" id="ENSGT00940000154420"/>
<dbReference type="PANTHER" id="PTHR19303">
    <property type="entry name" value="TRANSPOSON"/>
    <property type="match status" value="1"/>
</dbReference>
<name>A0A3Q2XZ82_HIPCM</name>
<organism evidence="3 4">
    <name type="scientific">Hippocampus comes</name>
    <name type="common">Tiger tail seahorse</name>
    <dbReference type="NCBI Taxonomy" id="109280"/>
    <lineage>
        <taxon>Eukaryota</taxon>
        <taxon>Metazoa</taxon>
        <taxon>Chordata</taxon>
        <taxon>Craniata</taxon>
        <taxon>Vertebrata</taxon>
        <taxon>Euteleostomi</taxon>
        <taxon>Actinopterygii</taxon>
        <taxon>Neopterygii</taxon>
        <taxon>Teleostei</taxon>
        <taxon>Neoteleostei</taxon>
        <taxon>Acanthomorphata</taxon>
        <taxon>Syngnathiaria</taxon>
        <taxon>Syngnathiformes</taxon>
        <taxon>Syngnathoidei</taxon>
        <taxon>Syngnathidae</taxon>
        <taxon>Hippocampus</taxon>
    </lineage>
</organism>
<keyword evidence="4" id="KW-1185">Reference proteome</keyword>
<protein>
    <recommendedName>
        <fullName evidence="2">HTH CENPB-type domain-containing protein</fullName>
    </recommendedName>
</protein>
<feature type="domain" description="HTH CENPB-type" evidence="2">
    <location>
        <begin position="80"/>
        <end position="160"/>
    </location>
</feature>
<dbReference type="InterPro" id="IPR009057">
    <property type="entry name" value="Homeodomain-like_sf"/>
</dbReference>
<evidence type="ECO:0000313" key="4">
    <source>
        <dbReference type="Proteomes" id="UP000264820"/>
    </source>
</evidence>
<dbReference type="Pfam" id="PF03221">
    <property type="entry name" value="HTH_Tnp_Tc5"/>
    <property type="match status" value="1"/>
</dbReference>
<dbReference type="AlphaFoldDB" id="A0A3Q2XZ82"/>
<dbReference type="OMA" id="EDHRTPE"/>
<reference evidence="3" key="1">
    <citation type="submission" date="2025-08" db="UniProtKB">
        <authorList>
            <consortium name="Ensembl"/>
        </authorList>
    </citation>
    <scope>IDENTIFICATION</scope>
</reference>
<dbReference type="STRING" id="109280.ENSHCOP00000005766"/>
<dbReference type="PROSITE" id="PS51253">
    <property type="entry name" value="HTH_CENPB"/>
    <property type="match status" value="1"/>
</dbReference>
<sequence length="531" mass="60658">FAIMGLKKTPPQASVKPKKKLKKIMIEQKKEIVEKHERGVRLCDLASQYQYAKSTIATILKNKEAIKGACVAKGVSGVSVLSQQRSQAIEEVEKLLLIWMNEKQLAVDSVSEGIIAEKARQLHSDIIKRQPGSSSSIDDFKASHGWFEKFKRRTGIHSVIRHGESASSDDKAAEAYKESFLKMVEEEGYVPHQVFNADETRLFWKKMPNRTFITQEEKSVPGHKPMKDRLTLLMCANASGDCKIKPMLVYHSENPRAFKKNQVVKSKLPVMWKSNTKAWVTRLLFMDWMHDVFAPSVRKHLEEKGLPVKCLLLLDNAPVHPPSLEEELQGDLEFIKVKFLPPNTTPLLQPMDQQVIASFKKLYTKALFTRCFHVTNDTNLSLRDYWKDHFNVYHCVQLIEKAWHDVTFRTLKAAWKKLWPACILERDFEGFDPLDSVVVNDIVSMGQSMGLQVDADDVEELVAGHDEVLNTDDLIRLQEDKQKEAIQELSSEDEEEEMAAASSESIKTMLAKWSDVQAFIEQYHSEKTVAM</sequence>
<dbReference type="InterPro" id="IPR006600">
    <property type="entry name" value="HTH_CenpB_DNA-bd_dom"/>
</dbReference>
<dbReference type="Pfam" id="PF03184">
    <property type="entry name" value="DDE_1"/>
    <property type="match status" value="1"/>
</dbReference>
<evidence type="ECO:0000256" key="1">
    <source>
        <dbReference type="ARBA" id="ARBA00023125"/>
    </source>
</evidence>
<dbReference type="PANTHER" id="PTHR19303:SF27">
    <property type="entry name" value="HTH CENPB-TYPE DOMAIN-CONTAINING PROTEIN"/>
    <property type="match status" value="1"/>
</dbReference>
<dbReference type="Gene3D" id="3.30.420.10">
    <property type="entry name" value="Ribonuclease H-like superfamily/Ribonuclease H"/>
    <property type="match status" value="1"/>
</dbReference>
<dbReference type="InterPro" id="IPR050863">
    <property type="entry name" value="CenT-Element_Derived"/>
</dbReference>
<dbReference type="Proteomes" id="UP000264820">
    <property type="component" value="Unplaced"/>
</dbReference>
<dbReference type="Gene3D" id="1.10.10.60">
    <property type="entry name" value="Homeodomain-like"/>
    <property type="match status" value="2"/>
</dbReference>
<dbReference type="SUPFAM" id="SSF46689">
    <property type="entry name" value="Homeodomain-like"/>
    <property type="match status" value="2"/>
</dbReference>
<evidence type="ECO:0000313" key="3">
    <source>
        <dbReference type="Ensembl" id="ENSHCOP00000005766.1"/>
    </source>
</evidence>
<proteinExistence type="predicted"/>
<dbReference type="InterPro" id="IPR036397">
    <property type="entry name" value="RNaseH_sf"/>
</dbReference>
<dbReference type="SMART" id="SM00674">
    <property type="entry name" value="CENPB"/>
    <property type="match status" value="1"/>
</dbReference>
<evidence type="ECO:0000259" key="2">
    <source>
        <dbReference type="PROSITE" id="PS51253"/>
    </source>
</evidence>
<accession>A0A3Q2XZ82</accession>
<dbReference type="InterPro" id="IPR004875">
    <property type="entry name" value="DDE_SF_endonuclease_dom"/>
</dbReference>
<dbReference type="Ensembl" id="ENSHCOT00000004813.1">
    <property type="protein sequence ID" value="ENSHCOP00000005766.1"/>
    <property type="gene ID" value="ENSHCOG00000007458.1"/>
</dbReference>
<dbReference type="GO" id="GO:0003677">
    <property type="term" value="F:DNA binding"/>
    <property type="evidence" value="ECO:0007669"/>
    <property type="project" value="UniProtKB-KW"/>
</dbReference>
<dbReference type="GO" id="GO:0005634">
    <property type="term" value="C:nucleus"/>
    <property type="evidence" value="ECO:0007669"/>
    <property type="project" value="TreeGrafter"/>
</dbReference>
<reference evidence="3" key="2">
    <citation type="submission" date="2025-09" db="UniProtKB">
        <authorList>
            <consortium name="Ensembl"/>
        </authorList>
    </citation>
    <scope>IDENTIFICATION</scope>
</reference>
<keyword evidence="1" id="KW-0238">DNA-binding</keyword>